<accession>F0YI90</accession>
<evidence type="ECO:0000256" key="1">
    <source>
        <dbReference type="SAM" id="Coils"/>
    </source>
</evidence>
<dbReference type="Proteomes" id="UP000002729">
    <property type="component" value="Unassembled WGS sequence"/>
</dbReference>
<organism evidence="3">
    <name type="scientific">Aureococcus anophagefferens</name>
    <name type="common">Harmful bloom alga</name>
    <dbReference type="NCBI Taxonomy" id="44056"/>
    <lineage>
        <taxon>Eukaryota</taxon>
        <taxon>Sar</taxon>
        <taxon>Stramenopiles</taxon>
        <taxon>Ochrophyta</taxon>
        <taxon>Pelagophyceae</taxon>
        <taxon>Pelagomonadales</taxon>
        <taxon>Pelagomonadaceae</taxon>
        <taxon>Aureococcus</taxon>
    </lineage>
</organism>
<dbReference type="SUPFAM" id="SSF52047">
    <property type="entry name" value="RNI-like"/>
    <property type="match status" value="1"/>
</dbReference>
<dbReference type="GeneID" id="20228659"/>
<dbReference type="RefSeq" id="XP_009040108.1">
    <property type="nucleotide sequence ID" value="XM_009041860.1"/>
</dbReference>
<evidence type="ECO:0000313" key="3">
    <source>
        <dbReference type="Proteomes" id="UP000002729"/>
    </source>
</evidence>
<keyword evidence="3" id="KW-1185">Reference proteome</keyword>
<dbReference type="EMBL" id="GL833143">
    <property type="protein sequence ID" value="EGB05207.1"/>
    <property type="molecule type" value="Genomic_DNA"/>
</dbReference>
<protein>
    <submittedName>
        <fullName evidence="2">Uncharacterized protein</fullName>
    </submittedName>
</protein>
<reference evidence="2 3" key="1">
    <citation type="journal article" date="2011" name="Proc. Natl. Acad. Sci. U.S.A.">
        <title>Niche of harmful alga Aureococcus anophagefferens revealed through ecogenomics.</title>
        <authorList>
            <person name="Gobler C.J."/>
            <person name="Berry D.L."/>
            <person name="Dyhrman S.T."/>
            <person name="Wilhelm S.W."/>
            <person name="Salamov A."/>
            <person name="Lobanov A.V."/>
            <person name="Zhang Y."/>
            <person name="Collier J.L."/>
            <person name="Wurch L.L."/>
            <person name="Kustka A.B."/>
            <person name="Dill B.D."/>
            <person name="Shah M."/>
            <person name="VerBerkmoes N.C."/>
            <person name="Kuo A."/>
            <person name="Terry A."/>
            <person name="Pangilinan J."/>
            <person name="Lindquist E.A."/>
            <person name="Lucas S."/>
            <person name="Paulsen I.T."/>
            <person name="Hattenrath-Lehmann T.K."/>
            <person name="Talmage S.C."/>
            <person name="Walker E.A."/>
            <person name="Koch F."/>
            <person name="Burson A.M."/>
            <person name="Marcoval M.A."/>
            <person name="Tang Y.Z."/>
            <person name="Lecleir G.R."/>
            <person name="Coyne K.J."/>
            <person name="Berg G.M."/>
            <person name="Bertrand E.M."/>
            <person name="Saito M.A."/>
            <person name="Gladyshev V.N."/>
            <person name="Grigoriev I.V."/>
        </authorList>
    </citation>
    <scope>NUCLEOTIDE SEQUENCE [LARGE SCALE GENOMIC DNA]</scope>
    <source>
        <strain evidence="3">CCMP 1984</strain>
    </source>
</reference>
<sequence length="798" mass="89126">MSPSSLEQNEVDDLYERRVFMRQSRLWSDELNVTRRLLARAKQLLNADDTLLRHQCNCELRSMREQLISWRTAAEIARKDHEATLRVVDLRTKERDAARHEAASNAEAHVTARMELNVSKCSAAETERAIILNKSNKFAALLAEIGTQKHDADQLRRQISDIRQELLSLRQQLTILSKERDEAAHETLSARREAERMGQLLTVKATSEKTHESFGKTSKFFAAEKERTAALKKQAHYQTQLINERHARKRLENALVKAERRLHIEKRAAHKTIKVRERTAEEKSHLASHSASIVSLAADTPIITRKLACAKSAKIRTDHIFKALRLRCLFLEHQLQIAASVRTCWQRERTLLLASIRDAHMAIQYLLAGSRMTAKQKPLDLRGRAEKQLEHIYYLLRCADAKVLPSRDFTNRIIAARRAPASQKLHDAVHWDLAPADPTDIEGVGLVERLGFRGLASHIADIALSTKIKMGNENAEISPANLGRRMRTAVAEEIIANKLAEVATTVRCVDSARKCVEPSVSFDAVAVTQTKEMAHLFAARDETEVSAKWRAALQYICSICSHTTKLRGTHLVHLELSSLYLDDNSFLQILHLLLATNKKQKSRIRARGDLAASSIAMHLIPFSPVLANVDLQHNRISRVGMLALVRGVNGNPTVLSELCHWHTMIGLAVLGATSAEGEGTSRVSVHKPGLHTNLKLDGSLWRTQGKHGRVAAVPRTLVKGLFSEPRRGDDSCGRASQARPQELFSTAAFCYDMLDCDGVKILYVSTEVNPANGLTAADAPGRFARAMDAVTGREPQGK</sequence>
<dbReference type="AlphaFoldDB" id="F0YI90"/>
<evidence type="ECO:0000313" key="2">
    <source>
        <dbReference type="EMBL" id="EGB05207.1"/>
    </source>
</evidence>
<proteinExistence type="predicted"/>
<dbReference type="KEGG" id="aaf:AURANDRAFT_72324"/>
<feature type="coiled-coil region" evidence="1">
    <location>
        <begin position="145"/>
        <end position="186"/>
    </location>
</feature>
<keyword evidence="1" id="KW-0175">Coiled coil</keyword>
<dbReference type="InParanoid" id="F0YI90"/>
<feature type="coiled-coil region" evidence="1">
    <location>
        <begin position="241"/>
        <end position="268"/>
    </location>
</feature>
<name>F0YI90_AURAN</name>
<gene>
    <name evidence="2" type="ORF">AURANDRAFT_72324</name>
</gene>